<keyword evidence="2" id="KW-1185">Reference proteome</keyword>
<evidence type="ECO:0000313" key="1">
    <source>
        <dbReference type="EMBL" id="TCG05535.1"/>
    </source>
</evidence>
<dbReference type="Proteomes" id="UP000294200">
    <property type="component" value="Unassembled WGS sequence"/>
</dbReference>
<dbReference type="PANTHER" id="PTHR35802">
    <property type="entry name" value="PROTEASE SYNTHASE AND SPORULATION PROTEIN PAI 2"/>
    <property type="match status" value="1"/>
</dbReference>
<dbReference type="InterPro" id="IPR012349">
    <property type="entry name" value="Split_barrel_FMN-bd"/>
</dbReference>
<dbReference type="SUPFAM" id="SSF50475">
    <property type="entry name" value="FMN-binding split barrel"/>
    <property type="match status" value="1"/>
</dbReference>
<organism evidence="1 2">
    <name type="scientific">Paraburkholderia steynii</name>
    <dbReference type="NCBI Taxonomy" id="1245441"/>
    <lineage>
        <taxon>Bacteria</taxon>
        <taxon>Pseudomonadati</taxon>
        <taxon>Pseudomonadota</taxon>
        <taxon>Betaproteobacteria</taxon>
        <taxon>Burkholderiales</taxon>
        <taxon>Burkholderiaceae</taxon>
        <taxon>Paraburkholderia</taxon>
    </lineage>
</organism>
<dbReference type="Gene3D" id="2.30.110.10">
    <property type="entry name" value="Electron Transport, Fmn-binding Protein, Chain A"/>
    <property type="match status" value="1"/>
</dbReference>
<dbReference type="PIRSF" id="PIRSF010372">
    <property type="entry name" value="PaiB"/>
    <property type="match status" value="1"/>
</dbReference>
<protein>
    <submittedName>
        <fullName evidence="1">Transcriptional regulator</fullName>
    </submittedName>
</protein>
<dbReference type="PANTHER" id="PTHR35802:SF1">
    <property type="entry name" value="PROTEASE SYNTHASE AND SPORULATION PROTEIN PAI 2"/>
    <property type="match status" value="1"/>
</dbReference>
<evidence type="ECO:0000313" key="2">
    <source>
        <dbReference type="Proteomes" id="UP000294200"/>
    </source>
</evidence>
<gene>
    <name evidence="1" type="ORF">BZM27_33050</name>
</gene>
<comment type="caution">
    <text evidence="1">The sequence shown here is derived from an EMBL/GenBank/DDBJ whole genome shotgun (WGS) entry which is preliminary data.</text>
</comment>
<dbReference type="AlphaFoldDB" id="A0A4R0XAA4"/>
<name>A0A4R0XAA4_9BURK</name>
<accession>A0A4R0XAA4</accession>
<sequence>MYVPAHFSVPETEELHGLINAHPLGILVADTPNGLDANHIPFELDPKVGEHGLLRAHVARSNSIWQDVKDGDEVLVVFRGEEAYVTPTWFPSKHEFHKQVPTWNYKVVHVHGRIKICDDERFVRGMVARLTKTHEATQPEPWKMTDAPADYIQTMLKAIVGMEIEVTNITGKFKLSQNRELRDRLSLGKALIAQGDVALGQATLDAIKEEQS</sequence>
<dbReference type="InterPro" id="IPR007396">
    <property type="entry name" value="TR_PAI2-type"/>
</dbReference>
<dbReference type="EMBL" id="MWML01000161">
    <property type="protein sequence ID" value="TCG05535.1"/>
    <property type="molecule type" value="Genomic_DNA"/>
</dbReference>
<dbReference type="Pfam" id="PF04299">
    <property type="entry name" value="FMN_bind_2"/>
    <property type="match status" value="1"/>
</dbReference>
<reference evidence="1 2" key="1">
    <citation type="submission" date="2017-02" db="EMBL/GenBank/DDBJ databases">
        <title>Paraburkholderia sophoroidis sp. nov. and Paraburkholderia steynii sp. nov. rhizobial symbionts of the fynbos legume Hypocalyptus sophoroides.</title>
        <authorList>
            <person name="Steenkamp E.T."/>
            <person name="Beukes C.W."/>
            <person name="Van Zyl E."/>
            <person name="Avontuur J."/>
            <person name="Chan W.Y."/>
            <person name="Hassen A."/>
            <person name="Palmer M."/>
            <person name="Mthombeni L."/>
            <person name="Phalane F."/>
            <person name="Sereme K."/>
            <person name="Venter S.N."/>
        </authorList>
    </citation>
    <scope>NUCLEOTIDE SEQUENCE [LARGE SCALE GENOMIC DNA]</scope>
    <source>
        <strain evidence="1 2">HC1.1ba</strain>
    </source>
</reference>
<proteinExistence type="predicted"/>